<evidence type="ECO:0000256" key="3">
    <source>
        <dbReference type="ARBA" id="ARBA00022723"/>
    </source>
</evidence>
<dbReference type="EMBL" id="JAFEKC020000004">
    <property type="protein sequence ID" value="KAK0514985.1"/>
    <property type="molecule type" value="Genomic_DNA"/>
</dbReference>
<keyword evidence="2" id="KW-0645">Protease</keyword>
<dbReference type="PANTHER" id="PTHR14218:SF34">
    <property type="entry name" value="TRIPEPTIDYL-PEPTIDASE SED4"/>
    <property type="match status" value="1"/>
</dbReference>
<sequence>MIKAMKFVILIFLFQLKTIATPHEQIYSLPAGWRHVGCPPDDGTLRLQIGPVQQNISLLQSALNRVSDPDSPCYGKYLDRDEVDNLFKPSDQAKEEVRSWLQAAGVSSRDIKVDNHHISFSTSTRNANKLLNTMFLTYANDHVQRVRTTHYYVPENVNKHVHLISPTTYFGGSVKVETSPQPYERSVSLATEVAESCQNFWTPNCLRDVYNVDNYTADPNSGSRIAWGAYFGGGASYSDVEKYEELYGIPTCNFSVDLINDGIDNQDPTNTRSHLVEINALNIIALTNGQLPVTQYSVGGLPPCIPNADGPTAADDVNEPYLALYQYMLSKTNAELPQVITNSNSDDEQTVPRKYAERVCDSIGMLGLRGISVIQTMGGVGPGTACLSNDGKNQPQFTPQFPPSRPYITGVGETNQTNQLITWNISSGGFSFYFDRPQYQEEAIESYLNNHISTETLAYYQPFINQQGRASRDLSLQGYSPDNQGLFNVIPIAPSGGTRGNAAWAGLVGLLNDARFRAGLPSMGFLNPWLYKYGVRGPTDITLGGSIGCVGSNIQRHRVIPGANLIPYVGWNATEGWDPATGLGFPDFQNLVGLALDVDKCPYDWVNY</sequence>
<evidence type="ECO:0000256" key="5">
    <source>
        <dbReference type="ARBA" id="ARBA00022825"/>
    </source>
</evidence>
<dbReference type="SUPFAM" id="SSF52743">
    <property type="entry name" value="Subtilisin-like"/>
    <property type="match status" value="1"/>
</dbReference>
<dbReference type="AlphaFoldDB" id="A0AA39R709"/>
<comment type="caution">
    <text evidence="11">The sequence shown here is derived from an EMBL/GenBank/DDBJ whole genome shotgun (WGS) entry which is preliminary data.</text>
</comment>
<comment type="subcellular location">
    <subcellularLocation>
        <location evidence="1">Secreted</location>
        <location evidence="1">Extracellular space</location>
    </subcellularLocation>
</comment>
<evidence type="ECO:0000256" key="8">
    <source>
        <dbReference type="PROSITE-ProRule" id="PRU01032"/>
    </source>
</evidence>
<feature type="domain" description="Peptidase S53" evidence="10">
    <location>
        <begin position="200"/>
        <end position="598"/>
    </location>
</feature>
<keyword evidence="5" id="KW-0720">Serine protease</keyword>
<accession>A0AA39R709</accession>
<feature type="binding site" evidence="8">
    <location>
        <position position="576"/>
    </location>
    <ligand>
        <name>Ca(2+)</name>
        <dbReference type="ChEBI" id="CHEBI:29108"/>
    </ligand>
</feature>
<dbReference type="GO" id="GO:0006508">
    <property type="term" value="P:proteolysis"/>
    <property type="evidence" value="ECO:0007669"/>
    <property type="project" value="UniProtKB-KW"/>
</dbReference>
<dbReference type="InterPro" id="IPR036852">
    <property type="entry name" value="Peptidase_S8/S53_dom_sf"/>
</dbReference>
<dbReference type="CDD" id="cd11377">
    <property type="entry name" value="Pro-peptidase_S53"/>
    <property type="match status" value="1"/>
</dbReference>
<comment type="caution">
    <text evidence="8">Lacks conserved residue(s) required for the propagation of feature annotation.</text>
</comment>
<feature type="chain" id="PRO_5041397469" description="Peptidase S53 domain-containing protein" evidence="9">
    <location>
        <begin position="21"/>
        <end position="608"/>
    </location>
</feature>
<keyword evidence="6 8" id="KW-0106">Calcium</keyword>
<feature type="signal peptide" evidence="9">
    <location>
        <begin position="1"/>
        <end position="20"/>
    </location>
</feature>
<dbReference type="InterPro" id="IPR050819">
    <property type="entry name" value="Tripeptidyl-peptidase_I"/>
</dbReference>
<dbReference type="Pfam" id="PF09286">
    <property type="entry name" value="Pro-kuma_activ"/>
    <property type="match status" value="1"/>
</dbReference>
<dbReference type="PANTHER" id="PTHR14218">
    <property type="entry name" value="PROTEASE S8 TRIPEPTIDYL PEPTIDASE I CLN2"/>
    <property type="match status" value="1"/>
</dbReference>
<dbReference type="InterPro" id="IPR015366">
    <property type="entry name" value="S53_propep"/>
</dbReference>
<dbReference type="PROSITE" id="PS51695">
    <property type="entry name" value="SEDOLISIN"/>
    <property type="match status" value="1"/>
</dbReference>
<keyword evidence="3 8" id="KW-0479">Metal-binding</keyword>
<keyword evidence="12" id="KW-1185">Reference proteome</keyword>
<name>A0AA39R709_9LECA</name>
<dbReference type="InterPro" id="IPR030400">
    <property type="entry name" value="Sedolisin_dom"/>
</dbReference>
<evidence type="ECO:0000313" key="12">
    <source>
        <dbReference type="Proteomes" id="UP001166286"/>
    </source>
</evidence>
<evidence type="ECO:0000256" key="4">
    <source>
        <dbReference type="ARBA" id="ARBA00022801"/>
    </source>
</evidence>
<dbReference type="SUPFAM" id="SSF54897">
    <property type="entry name" value="Protease propeptides/inhibitors"/>
    <property type="match status" value="1"/>
</dbReference>
<evidence type="ECO:0000256" key="2">
    <source>
        <dbReference type="ARBA" id="ARBA00022670"/>
    </source>
</evidence>
<gene>
    <name evidence="11" type="ORF">JMJ35_002364</name>
</gene>
<evidence type="ECO:0000256" key="1">
    <source>
        <dbReference type="ARBA" id="ARBA00004239"/>
    </source>
</evidence>
<evidence type="ECO:0000256" key="9">
    <source>
        <dbReference type="SAM" id="SignalP"/>
    </source>
</evidence>
<reference evidence="11" key="1">
    <citation type="submission" date="2023-03" db="EMBL/GenBank/DDBJ databases">
        <title>Complete genome of Cladonia borealis.</title>
        <authorList>
            <person name="Park H."/>
        </authorList>
    </citation>
    <scope>NUCLEOTIDE SEQUENCE</scope>
    <source>
        <strain evidence="11">ANT050790</strain>
    </source>
</reference>
<feature type="binding site" evidence="8">
    <location>
        <position position="541"/>
    </location>
    <ligand>
        <name>Ca(2+)</name>
        <dbReference type="ChEBI" id="CHEBI:29108"/>
    </ligand>
</feature>
<feature type="binding site" evidence="8">
    <location>
        <position position="540"/>
    </location>
    <ligand>
        <name>Ca(2+)</name>
        <dbReference type="ChEBI" id="CHEBI:29108"/>
    </ligand>
</feature>
<protein>
    <recommendedName>
        <fullName evidence="10">Peptidase S53 domain-containing protein</fullName>
    </recommendedName>
</protein>
<dbReference type="GO" id="GO:0008240">
    <property type="term" value="F:tripeptidyl-peptidase activity"/>
    <property type="evidence" value="ECO:0007669"/>
    <property type="project" value="TreeGrafter"/>
</dbReference>
<evidence type="ECO:0000256" key="7">
    <source>
        <dbReference type="ARBA" id="ARBA00023145"/>
    </source>
</evidence>
<keyword evidence="9" id="KW-0732">Signal</keyword>
<keyword evidence="7" id="KW-0865">Zymogen</keyword>
<evidence type="ECO:0000259" key="10">
    <source>
        <dbReference type="PROSITE" id="PS51695"/>
    </source>
</evidence>
<organism evidence="11 12">
    <name type="scientific">Cladonia borealis</name>
    <dbReference type="NCBI Taxonomy" id="184061"/>
    <lineage>
        <taxon>Eukaryota</taxon>
        <taxon>Fungi</taxon>
        <taxon>Dikarya</taxon>
        <taxon>Ascomycota</taxon>
        <taxon>Pezizomycotina</taxon>
        <taxon>Lecanoromycetes</taxon>
        <taxon>OSLEUM clade</taxon>
        <taxon>Lecanoromycetidae</taxon>
        <taxon>Lecanorales</taxon>
        <taxon>Lecanorineae</taxon>
        <taxon>Cladoniaceae</taxon>
        <taxon>Cladonia</taxon>
    </lineage>
</organism>
<evidence type="ECO:0000256" key="6">
    <source>
        <dbReference type="ARBA" id="ARBA00022837"/>
    </source>
</evidence>
<dbReference type="GO" id="GO:0046872">
    <property type="term" value="F:metal ion binding"/>
    <property type="evidence" value="ECO:0007669"/>
    <property type="project" value="UniProtKB-UniRule"/>
</dbReference>
<dbReference type="Gene3D" id="3.40.50.200">
    <property type="entry name" value="Peptidase S8/S53 domain"/>
    <property type="match status" value="1"/>
</dbReference>
<dbReference type="Proteomes" id="UP001166286">
    <property type="component" value="Unassembled WGS sequence"/>
</dbReference>
<dbReference type="SMART" id="SM00944">
    <property type="entry name" value="Pro-kuma_activ"/>
    <property type="match status" value="1"/>
</dbReference>
<dbReference type="GO" id="GO:0004252">
    <property type="term" value="F:serine-type endopeptidase activity"/>
    <property type="evidence" value="ECO:0007669"/>
    <property type="project" value="InterPro"/>
</dbReference>
<dbReference type="GO" id="GO:0005576">
    <property type="term" value="C:extracellular region"/>
    <property type="evidence" value="ECO:0007669"/>
    <property type="project" value="UniProtKB-SubCell"/>
</dbReference>
<proteinExistence type="predicted"/>
<dbReference type="CDD" id="cd04056">
    <property type="entry name" value="Peptidases_S53"/>
    <property type="match status" value="1"/>
</dbReference>
<feature type="binding site" evidence="8">
    <location>
        <position position="578"/>
    </location>
    <ligand>
        <name>Ca(2+)</name>
        <dbReference type="ChEBI" id="CHEBI:29108"/>
    </ligand>
</feature>
<keyword evidence="4" id="KW-0378">Hydrolase</keyword>
<evidence type="ECO:0000313" key="11">
    <source>
        <dbReference type="EMBL" id="KAK0514985.1"/>
    </source>
</evidence>
<comment type="cofactor">
    <cofactor evidence="8">
        <name>Ca(2+)</name>
        <dbReference type="ChEBI" id="CHEBI:29108"/>
    </cofactor>
    <text evidence="8">Binds 1 Ca(2+) ion per subunit.</text>
</comment>